<reference evidence="1 2" key="1">
    <citation type="submission" date="2018-06" db="EMBL/GenBank/DDBJ databases">
        <title>Genomic insight into two independent archaeal endosymbiosis events.</title>
        <authorList>
            <person name="Lind A.E."/>
            <person name="Lewis W.H."/>
            <person name="Spang A."/>
            <person name="Guy L."/>
            <person name="Embley M.T."/>
            <person name="Ettema T.J.G."/>
        </authorList>
    </citation>
    <scope>NUCLEOTIDE SEQUENCE [LARGE SCALE GENOMIC DNA]</scope>
    <source>
        <strain evidence="1">NOE</strain>
    </source>
</reference>
<proteinExistence type="predicted"/>
<protein>
    <submittedName>
        <fullName evidence="1">Uncharacterized protein</fullName>
    </submittedName>
</protein>
<dbReference type="EMBL" id="NIZT01000020">
    <property type="protein sequence ID" value="RBQ23668.1"/>
    <property type="molecule type" value="Genomic_DNA"/>
</dbReference>
<name>A0A366MBP6_9EURY</name>
<keyword evidence="2" id="KW-1185">Reference proteome</keyword>
<dbReference type="AlphaFoldDB" id="A0A366MBP6"/>
<accession>A0A366MBP6</accession>
<dbReference type="Proteomes" id="UP000253099">
    <property type="component" value="Unassembled WGS sequence"/>
</dbReference>
<organism evidence="1 2">
    <name type="scientific">Candidatus Methanobinarius endosymbioticus</name>
    <dbReference type="NCBI Taxonomy" id="2006182"/>
    <lineage>
        <taxon>Archaea</taxon>
        <taxon>Methanobacteriati</taxon>
        <taxon>Methanobacteriota</taxon>
        <taxon>Methanomada group</taxon>
        <taxon>Methanobacteria</taxon>
        <taxon>Methanobacteriales</taxon>
        <taxon>Methanobacteriaceae</taxon>
        <taxon>Candidatus Methanobinarius</taxon>
    </lineage>
</organism>
<sequence length="60" mass="6916">MKNKIVLVVAIIFCFLTVNAVSAVDNQTEEVLASDIDEYRIEDIKIRDKNITYSNIVWIK</sequence>
<gene>
    <name evidence="1" type="ORF">ALNOE001_07230</name>
</gene>
<comment type="caution">
    <text evidence="1">The sequence shown here is derived from an EMBL/GenBank/DDBJ whole genome shotgun (WGS) entry which is preliminary data.</text>
</comment>
<evidence type="ECO:0000313" key="2">
    <source>
        <dbReference type="Proteomes" id="UP000253099"/>
    </source>
</evidence>
<evidence type="ECO:0000313" key="1">
    <source>
        <dbReference type="EMBL" id="RBQ23668.1"/>
    </source>
</evidence>